<keyword evidence="2" id="KW-1133">Transmembrane helix</keyword>
<evidence type="ECO:0000256" key="2">
    <source>
        <dbReference type="SAM" id="Phobius"/>
    </source>
</evidence>
<proteinExistence type="predicted"/>
<dbReference type="InterPro" id="IPR027787">
    <property type="entry name" value="Alpha/beta-hydrolase_catalytic"/>
</dbReference>
<dbReference type="Pfam" id="PF15420">
    <property type="entry name" value="Abhydrolase_9_N"/>
    <property type="match status" value="1"/>
</dbReference>
<dbReference type="AlphaFoldDB" id="A0A516NXP3"/>
<name>A0A516NXP3_9NOCA</name>
<feature type="transmembrane region" description="Helical" evidence="2">
    <location>
        <begin position="62"/>
        <end position="81"/>
    </location>
</feature>
<evidence type="ECO:0000259" key="4">
    <source>
        <dbReference type="Pfam" id="PF15420"/>
    </source>
</evidence>
<feature type="domain" description="Alpha/beta-hydrolase catalytic" evidence="3">
    <location>
        <begin position="426"/>
        <end position="490"/>
    </location>
</feature>
<sequence length="498" mass="52343">MGRSTDFDPADDQRQRHSRQSGEGAPDRGGRRFARGRFGLGRQWRGPRVRFVSISPAATPRLGTTVGIALGVLASLAPGLLPRTPSAQAILSGLLAVIGLALAGLVRFALRRCGVHVDAVTARWRQPALLVAAVATGGAVGYAEHWQTRLRDAMGVAQVGAEYWLWWLLGTTLVVGSAVGFAHGIRWLVRRTGRLRSAVLGVLLAVATQGAAVPAVVQWRQAAYAAANAAVDPAVRQPISAARSGSPVSTVSWPSLGAQGRRFVAGTPARAVRVYVGLDSAPDLNSRVALAIRELERSGGLRRSHLVVTVPTGSGWIDAEAAAGLDDRFDGDVALVGLQYSAAPSWATFVFGRAAAERSARALFTAIEQRLSALPHPPKLYVYGQSLGALGGSAIFPDDADQDRRTCAVLWAGPPAGAVNRGGATVLANASDPVVHWSPALLWRPANLTDTRPDAPVPPWLPVVSFLQTTADLLAALDAPTGHGHRYGPDQGTRLGTC</sequence>
<dbReference type="EMBL" id="CP041695">
    <property type="protein sequence ID" value="QDP83678.1"/>
    <property type="molecule type" value="Genomic_DNA"/>
</dbReference>
<dbReference type="Proteomes" id="UP000317039">
    <property type="component" value="Chromosome"/>
</dbReference>
<feature type="domain" description="Alpha/beta-hydrolase N-terminal" evidence="4">
    <location>
        <begin position="76"/>
        <end position="268"/>
    </location>
</feature>
<keyword evidence="2" id="KW-0472">Membrane</keyword>
<reference evidence="5 6" key="1">
    <citation type="submission" date="2019-07" db="EMBL/GenBank/DDBJ databases">
        <title>Complete Genome Sequence and Methylome Analysis of Nocardia otitidis-caviarum NEB252.</title>
        <authorList>
            <person name="Fomenkov A."/>
            <person name="Anton B.P."/>
            <person name="Vincze T."/>
            <person name="Roberts R.J."/>
        </authorList>
    </citation>
    <scope>NUCLEOTIDE SEQUENCE [LARGE SCALE GENOMIC DNA]</scope>
    <source>
        <strain evidence="5 6">NEB252</strain>
    </source>
</reference>
<dbReference type="KEGG" id="nod:FOH10_21985"/>
<gene>
    <name evidence="5" type="ORF">FOH10_21985</name>
</gene>
<feature type="transmembrane region" description="Helical" evidence="2">
    <location>
        <begin position="87"/>
        <end position="106"/>
    </location>
</feature>
<evidence type="ECO:0000256" key="1">
    <source>
        <dbReference type="SAM" id="MobiDB-lite"/>
    </source>
</evidence>
<feature type="transmembrane region" description="Helical" evidence="2">
    <location>
        <begin position="163"/>
        <end position="185"/>
    </location>
</feature>
<dbReference type="Pfam" id="PF10081">
    <property type="entry name" value="Abhydrolase_9"/>
    <property type="match status" value="2"/>
</dbReference>
<keyword evidence="2" id="KW-0812">Transmembrane</keyword>
<evidence type="ECO:0000313" key="6">
    <source>
        <dbReference type="Proteomes" id="UP000317039"/>
    </source>
</evidence>
<feature type="transmembrane region" description="Helical" evidence="2">
    <location>
        <begin position="197"/>
        <end position="217"/>
    </location>
</feature>
<evidence type="ECO:0000313" key="5">
    <source>
        <dbReference type="EMBL" id="QDP83678.1"/>
    </source>
</evidence>
<protein>
    <recommendedName>
        <fullName evidence="7">Alpha/beta-hydrolase family protein</fullName>
    </recommendedName>
</protein>
<feature type="region of interest" description="Disordered" evidence="1">
    <location>
        <begin position="1"/>
        <end position="33"/>
    </location>
</feature>
<organism evidence="5 6">
    <name type="scientific">Nocardia otitidiscaviarum</name>
    <dbReference type="NCBI Taxonomy" id="1823"/>
    <lineage>
        <taxon>Bacteria</taxon>
        <taxon>Bacillati</taxon>
        <taxon>Actinomycetota</taxon>
        <taxon>Actinomycetes</taxon>
        <taxon>Mycobacteriales</taxon>
        <taxon>Nocardiaceae</taxon>
        <taxon>Nocardia</taxon>
    </lineage>
</organism>
<feature type="domain" description="Alpha/beta-hydrolase catalytic" evidence="3">
    <location>
        <begin position="272"/>
        <end position="416"/>
    </location>
</feature>
<accession>A0A516NXP3</accession>
<evidence type="ECO:0000259" key="3">
    <source>
        <dbReference type="Pfam" id="PF10081"/>
    </source>
</evidence>
<dbReference type="InterPro" id="IPR027788">
    <property type="entry name" value="Alpha/beta-hydrolase_N_dom"/>
</dbReference>
<evidence type="ECO:0008006" key="7">
    <source>
        <dbReference type="Google" id="ProtNLM"/>
    </source>
</evidence>
<feature type="transmembrane region" description="Helical" evidence="2">
    <location>
        <begin position="127"/>
        <end position="143"/>
    </location>
</feature>